<evidence type="ECO:0000313" key="2">
    <source>
        <dbReference type="Proteomes" id="UP000013827"/>
    </source>
</evidence>
<reference evidence="1" key="2">
    <citation type="submission" date="2024-10" db="UniProtKB">
        <authorList>
            <consortium name="EnsemblProtists"/>
        </authorList>
    </citation>
    <scope>IDENTIFICATION</scope>
</reference>
<accession>A0A0D3K6F5</accession>
<evidence type="ECO:0008006" key="3">
    <source>
        <dbReference type="Google" id="ProtNLM"/>
    </source>
</evidence>
<dbReference type="OMA" id="CEWHIED"/>
<proteinExistence type="predicted"/>
<dbReference type="EnsemblProtists" id="EOD31340">
    <property type="protein sequence ID" value="EOD31340"/>
    <property type="gene ID" value="EMIHUDRAFT_468238"/>
</dbReference>
<dbReference type="PaxDb" id="2903-EOD31340"/>
<sequence>MVVWTLLPCDKSNPPQPREVASLGEARAAVDEHLGASKFASKERCDLAAVEAHTGTSYAQALTVPDDVYAALKALNGAAALVLLPPNSTGLVVGSDSVVLMYDRHGGLKGLPPNERASLLTQAAGQPRAVRGDCFVGRLAYGPPAAGQLRLGGEAAPQLLTERGWLEAAQAAAKAAAKAAPTAAPTAAAAGGSKRGSSFGAAVEAWLAEGRREKVAAAVSAAAPPPPPCAQRLLDGAAAAGEAAAGGAAAGGAAAGEAAAGGGGELSWEDGGEEVTVRVTLPAGTKSRDAADCEWHIEDGPGSLRTLTLSLEKKRKMRWVLLTRND</sequence>
<dbReference type="SUPFAM" id="SSF49764">
    <property type="entry name" value="HSP20-like chaperones"/>
    <property type="match status" value="1"/>
</dbReference>
<protein>
    <recommendedName>
        <fullName evidence="3">CS domain-containing protein</fullName>
    </recommendedName>
</protein>
<keyword evidence="2" id="KW-1185">Reference proteome</keyword>
<dbReference type="KEGG" id="ehx:EMIHUDRAFT_468238"/>
<dbReference type="AlphaFoldDB" id="A0A0D3K6F5"/>
<dbReference type="InterPro" id="IPR008978">
    <property type="entry name" value="HSP20-like_chaperone"/>
</dbReference>
<dbReference type="GeneID" id="17276614"/>
<evidence type="ECO:0000313" key="1">
    <source>
        <dbReference type="EnsemblProtists" id="EOD31340"/>
    </source>
</evidence>
<name>A0A0D3K6F5_EMIH1</name>
<dbReference type="HOGENOM" id="CLU_853754_0_0_1"/>
<dbReference type="RefSeq" id="XP_005783769.1">
    <property type="nucleotide sequence ID" value="XM_005783712.1"/>
</dbReference>
<reference evidence="2" key="1">
    <citation type="journal article" date="2013" name="Nature">
        <title>Pan genome of the phytoplankton Emiliania underpins its global distribution.</title>
        <authorList>
            <person name="Read B.A."/>
            <person name="Kegel J."/>
            <person name="Klute M.J."/>
            <person name="Kuo A."/>
            <person name="Lefebvre S.C."/>
            <person name="Maumus F."/>
            <person name="Mayer C."/>
            <person name="Miller J."/>
            <person name="Monier A."/>
            <person name="Salamov A."/>
            <person name="Young J."/>
            <person name="Aguilar M."/>
            <person name="Claverie J.M."/>
            <person name="Frickenhaus S."/>
            <person name="Gonzalez K."/>
            <person name="Herman E.K."/>
            <person name="Lin Y.C."/>
            <person name="Napier J."/>
            <person name="Ogata H."/>
            <person name="Sarno A.F."/>
            <person name="Shmutz J."/>
            <person name="Schroeder D."/>
            <person name="de Vargas C."/>
            <person name="Verret F."/>
            <person name="von Dassow P."/>
            <person name="Valentin K."/>
            <person name="Van de Peer Y."/>
            <person name="Wheeler G."/>
            <person name="Dacks J.B."/>
            <person name="Delwiche C.F."/>
            <person name="Dyhrman S.T."/>
            <person name="Glockner G."/>
            <person name="John U."/>
            <person name="Richards T."/>
            <person name="Worden A.Z."/>
            <person name="Zhang X."/>
            <person name="Grigoriev I.V."/>
            <person name="Allen A.E."/>
            <person name="Bidle K."/>
            <person name="Borodovsky M."/>
            <person name="Bowler C."/>
            <person name="Brownlee C."/>
            <person name="Cock J.M."/>
            <person name="Elias M."/>
            <person name="Gladyshev V.N."/>
            <person name="Groth M."/>
            <person name="Guda C."/>
            <person name="Hadaegh A."/>
            <person name="Iglesias-Rodriguez M.D."/>
            <person name="Jenkins J."/>
            <person name="Jones B.M."/>
            <person name="Lawson T."/>
            <person name="Leese F."/>
            <person name="Lindquist E."/>
            <person name="Lobanov A."/>
            <person name="Lomsadze A."/>
            <person name="Malik S.B."/>
            <person name="Marsh M.E."/>
            <person name="Mackinder L."/>
            <person name="Mock T."/>
            <person name="Mueller-Roeber B."/>
            <person name="Pagarete A."/>
            <person name="Parker M."/>
            <person name="Probert I."/>
            <person name="Quesneville H."/>
            <person name="Raines C."/>
            <person name="Rensing S.A."/>
            <person name="Riano-Pachon D.M."/>
            <person name="Richier S."/>
            <person name="Rokitta S."/>
            <person name="Shiraiwa Y."/>
            <person name="Soanes D.M."/>
            <person name="van der Giezen M."/>
            <person name="Wahlund T.M."/>
            <person name="Williams B."/>
            <person name="Wilson W."/>
            <person name="Wolfe G."/>
            <person name="Wurch L.L."/>
        </authorList>
    </citation>
    <scope>NUCLEOTIDE SEQUENCE</scope>
</reference>
<organism evidence="1 2">
    <name type="scientific">Emiliania huxleyi (strain CCMP1516)</name>
    <dbReference type="NCBI Taxonomy" id="280463"/>
    <lineage>
        <taxon>Eukaryota</taxon>
        <taxon>Haptista</taxon>
        <taxon>Haptophyta</taxon>
        <taxon>Prymnesiophyceae</taxon>
        <taxon>Isochrysidales</taxon>
        <taxon>Noelaerhabdaceae</taxon>
        <taxon>Emiliania</taxon>
    </lineage>
</organism>
<dbReference type="Proteomes" id="UP000013827">
    <property type="component" value="Unassembled WGS sequence"/>
</dbReference>